<accession>A0A852SQR8</accession>
<organism evidence="2 3">
    <name type="scientific">Herbiconiux flava</name>
    <dbReference type="NCBI Taxonomy" id="881268"/>
    <lineage>
        <taxon>Bacteria</taxon>
        <taxon>Bacillati</taxon>
        <taxon>Actinomycetota</taxon>
        <taxon>Actinomycetes</taxon>
        <taxon>Micrococcales</taxon>
        <taxon>Microbacteriaceae</taxon>
        <taxon>Herbiconiux</taxon>
    </lineage>
</organism>
<dbReference type="AlphaFoldDB" id="A0A852SQR8"/>
<reference evidence="2 3" key="1">
    <citation type="submission" date="2020-07" db="EMBL/GenBank/DDBJ databases">
        <title>Sequencing the genomes of 1000 actinobacteria strains.</title>
        <authorList>
            <person name="Klenk H.-P."/>
        </authorList>
    </citation>
    <scope>NUCLEOTIDE SEQUENCE [LARGE SCALE GENOMIC DNA]</scope>
    <source>
        <strain evidence="2 3">DSM 26474</strain>
    </source>
</reference>
<feature type="transmembrane region" description="Helical" evidence="1">
    <location>
        <begin position="364"/>
        <end position="393"/>
    </location>
</feature>
<gene>
    <name evidence="2" type="ORF">BJ984_002426</name>
</gene>
<keyword evidence="1" id="KW-1133">Transmembrane helix</keyword>
<dbReference type="Proteomes" id="UP000549913">
    <property type="component" value="Unassembled WGS sequence"/>
</dbReference>
<comment type="caution">
    <text evidence="2">The sequence shown here is derived from an EMBL/GenBank/DDBJ whole genome shotgun (WGS) entry which is preliminary data.</text>
</comment>
<keyword evidence="1" id="KW-0812">Transmembrane</keyword>
<keyword evidence="1" id="KW-0472">Membrane</keyword>
<keyword evidence="3" id="KW-1185">Reference proteome</keyword>
<feature type="transmembrane region" description="Helical" evidence="1">
    <location>
        <begin position="38"/>
        <end position="60"/>
    </location>
</feature>
<evidence type="ECO:0000256" key="1">
    <source>
        <dbReference type="SAM" id="Phobius"/>
    </source>
</evidence>
<dbReference type="EMBL" id="JACCBM010000001">
    <property type="protein sequence ID" value="NYD71268.1"/>
    <property type="molecule type" value="Genomic_DNA"/>
</dbReference>
<proteinExistence type="predicted"/>
<name>A0A852SQR8_9MICO</name>
<evidence type="ECO:0008006" key="4">
    <source>
        <dbReference type="Google" id="ProtNLM"/>
    </source>
</evidence>
<feature type="transmembrane region" description="Helical" evidence="1">
    <location>
        <begin position="72"/>
        <end position="95"/>
    </location>
</feature>
<dbReference type="RefSeq" id="WP_179548263.1">
    <property type="nucleotide sequence ID" value="NZ_BSEW01000002.1"/>
</dbReference>
<protein>
    <recommendedName>
        <fullName evidence="4">DUF3137 domain-containing protein</fullName>
    </recommendedName>
</protein>
<evidence type="ECO:0000313" key="2">
    <source>
        <dbReference type="EMBL" id="NYD71268.1"/>
    </source>
</evidence>
<sequence>MSGMDVAWLSADAGVVEAAMAEERRSERPRWLPNRRQLLVHVNTCLLIWYLAIVLLTVGVRVDTAQDGTVRVADVVTLAGAAIVLAIWLAGTVLLRRWAARPPSARARLADWRRTLTALANGFESRPTQGAPFASLITTGGRPLASGGHGRAPGSRVTAYPRYVAPGAEFGILRGGPGRSGDHWHYLSVTLPAPLPHLVLDATANDHPLESDLPTGVDRSQLIRLEGGFDEHFRVYSPVEYRTGALYVLTPDVMAALIDHASDFDVEILDDRLVIFRPGPADFDDPATWQTVGALLAEVVPRIVRKAERFYDERVPGQETPRLLARLEAEREHPELPWIEPVPRIGPDGRRLALRDGWSATKAVVGAVGWLALLVLLYPVPGVFAFAGLMSIVDGR</sequence>
<evidence type="ECO:0000313" key="3">
    <source>
        <dbReference type="Proteomes" id="UP000549913"/>
    </source>
</evidence>